<dbReference type="AlphaFoldDB" id="A0A5B9QWA6"/>
<accession>A0A5B9QWA6</accession>
<comment type="similarity">
    <text evidence="2">Belongs to the auxin efflux carrier (TC 2.A.69) family.</text>
</comment>
<sequence>MDDLLPIASRVFGVFLVMIAGGFCRRARWLTAEADRSLANLTANVLLPALFFDRMISSESARSLTSTWFPPLLGFAFTALGIGLAALVAYLIGPRIGLKTEAHRRAFVLCVGICNYGYIPLPLAQQFYPEAEVTLIVHNVGVDLALWSLGILVVAGRVGTQWRRLIASPPLVAVLIGVALKQTGASDYLPLPFLQMTRALGQCAVPLGLLLGGAIIVDYLPRMKWHEGKRVLAVASVLRLLIVPCVMLLFARFALGEPTLQQVLLLQAAMPAATFPIVLVRLYGQDVGTAVQVVLGTSLIAIVTIPLWLLAGAWWLGLGG</sequence>
<evidence type="ECO:0000313" key="9">
    <source>
        <dbReference type="EMBL" id="QEG41665.1"/>
    </source>
</evidence>
<evidence type="ECO:0000256" key="7">
    <source>
        <dbReference type="ARBA" id="ARBA00023136"/>
    </source>
</evidence>
<evidence type="ECO:0000256" key="6">
    <source>
        <dbReference type="ARBA" id="ARBA00022989"/>
    </source>
</evidence>
<feature type="transmembrane region" description="Helical" evidence="8">
    <location>
        <begin position="232"/>
        <end position="251"/>
    </location>
</feature>
<dbReference type="PANTHER" id="PTHR36838">
    <property type="entry name" value="AUXIN EFFLUX CARRIER FAMILY PROTEIN"/>
    <property type="match status" value="1"/>
</dbReference>
<keyword evidence="7 8" id="KW-0472">Membrane</keyword>
<evidence type="ECO:0000256" key="1">
    <source>
        <dbReference type="ARBA" id="ARBA00004651"/>
    </source>
</evidence>
<feature type="transmembrane region" description="Helical" evidence="8">
    <location>
        <begin position="290"/>
        <end position="316"/>
    </location>
</feature>
<feature type="transmembrane region" description="Helical" evidence="8">
    <location>
        <begin position="263"/>
        <end position="283"/>
    </location>
</feature>
<dbReference type="OrthoDB" id="233542at2"/>
<feature type="transmembrane region" description="Helical" evidence="8">
    <location>
        <begin position="105"/>
        <end position="123"/>
    </location>
</feature>
<keyword evidence="6 8" id="KW-1133">Transmembrane helix</keyword>
<gene>
    <name evidence="9" type="ORF">UC8_36910</name>
</gene>
<organism evidence="9 10">
    <name type="scientific">Roseimaritima ulvae</name>
    <dbReference type="NCBI Taxonomy" id="980254"/>
    <lineage>
        <taxon>Bacteria</taxon>
        <taxon>Pseudomonadati</taxon>
        <taxon>Planctomycetota</taxon>
        <taxon>Planctomycetia</taxon>
        <taxon>Pirellulales</taxon>
        <taxon>Pirellulaceae</taxon>
        <taxon>Roseimaritima</taxon>
    </lineage>
</organism>
<name>A0A5B9QWA6_9BACT</name>
<evidence type="ECO:0000256" key="3">
    <source>
        <dbReference type="ARBA" id="ARBA00022448"/>
    </source>
</evidence>
<dbReference type="GO" id="GO:0005886">
    <property type="term" value="C:plasma membrane"/>
    <property type="evidence" value="ECO:0007669"/>
    <property type="project" value="UniProtKB-SubCell"/>
</dbReference>
<proteinExistence type="inferred from homology"/>
<reference evidence="9 10" key="1">
    <citation type="submission" date="2019-08" db="EMBL/GenBank/DDBJ databases">
        <title>Deep-cultivation of Planctomycetes and their phenomic and genomic characterization uncovers novel biology.</title>
        <authorList>
            <person name="Wiegand S."/>
            <person name="Jogler M."/>
            <person name="Boedeker C."/>
            <person name="Pinto D."/>
            <person name="Vollmers J."/>
            <person name="Rivas-Marin E."/>
            <person name="Kohn T."/>
            <person name="Peeters S.H."/>
            <person name="Heuer A."/>
            <person name="Rast P."/>
            <person name="Oberbeckmann S."/>
            <person name="Bunk B."/>
            <person name="Jeske O."/>
            <person name="Meyerdierks A."/>
            <person name="Storesund J.E."/>
            <person name="Kallscheuer N."/>
            <person name="Luecker S."/>
            <person name="Lage O.M."/>
            <person name="Pohl T."/>
            <person name="Merkel B.J."/>
            <person name="Hornburger P."/>
            <person name="Mueller R.-W."/>
            <person name="Bruemmer F."/>
            <person name="Labrenz M."/>
            <person name="Spormann A.M."/>
            <person name="Op den Camp H."/>
            <person name="Overmann J."/>
            <person name="Amann R."/>
            <person name="Jetten M.S.M."/>
            <person name="Mascher T."/>
            <person name="Medema M.H."/>
            <person name="Devos D.P."/>
            <person name="Kaster A.-K."/>
            <person name="Ovreas L."/>
            <person name="Rohde M."/>
            <person name="Galperin M.Y."/>
            <person name="Jogler C."/>
        </authorList>
    </citation>
    <scope>NUCLEOTIDE SEQUENCE [LARGE SCALE GENOMIC DNA]</scope>
    <source>
        <strain evidence="9 10">UC8</strain>
    </source>
</reference>
<dbReference type="Proteomes" id="UP000325286">
    <property type="component" value="Chromosome"/>
</dbReference>
<keyword evidence="4" id="KW-1003">Cell membrane</keyword>
<feature type="transmembrane region" description="Helical" evidence="8">
    <location>
        <begin position="68"/>
        <end position="93"/>
    </location>
</feature>
<evidence type="ECO:0000256" key="4">
    <source>
        <dbReference type="ARBA" id="ARBA00022475"/>
    </source>
</evidence>
<keyword evidence="5 8" id="KW-0812">Transmembrane</keyword>
<keyword evidence="10" id="KW-1185">Reference proteome</keyword>
<feature type="transmembrane region" description="Helical" evidence="8">
    <location>
        <begin position="37"/>
        <end position="56"/>
    </location>
</feature>
<evidence type="ECO:0000256" key="8">
    <source>
        <dbReference type="SAM" id="Phobius"/>
    </source>
</evidence>
<comment type="subcellular location">
    <subcellularLocation>
        <location evidence="1">Cell membrane</location>
        <topology evidence="1">Multi-pass membrane protein</topology>
    </subcellularLocation>
</comment>
<dbReference type="KEGG" id="rul:UC8_36910"/>
<dbReference type="PANTHER" id="PTHR36838:SF3">
    <property type="entry name" value="TRANSPORTER AUXIN EFFLUX CARRIER EC FAMILY"/>
    <property type="match status" value="1"/>
</dbReference>
<evidence type="ECO:0000313" key="10">
    <source>
        <dbReference type="Proteomes" id="UP000325286"/>
    </source>
</evidence>
<dbReference type="Pfam" id="PF03547">
    <property type="entry name" value="Mem_trans"/>
    <property type="match status" value="2"/>
</dbReference>
<feature type="transmembrane region" description="Helical" evidence="8">
    <location>
        <begin position="6"/>
        <end position="25"/>
    </location>
</feature>
<dbReference type="InterPro" id="IPR004776">
    <property type="entry name" value="Mem_transp_PIN-like"/>
</dbReference>
<feature type="transmembrane region" description="Helical" evidence="8">
    <location>
        <begin position="135"/>
        <end position="155"/>
    </location>
</feature>
<evidence type="ECO:0000256" key="5">
    <source>
        <dbReference type="ARBA" id="ARBA00022692"/>
    </source>
</evidence>
<dbReference type="GO" id="GO:0055085">
    <property type="term" value="P:transmembrane transport"/>
    <property type="evidence" value="ECO:0007669"/>
    <property type="project" value="InterPro"/>
</dbReference>
<dbReference type="RefSeq" id="WP_068137173.1">
    <property type="nucleotide sequence ID" value="NZ_CP042914.1"/>
</dbReference>
<evidence type="ECO:0000256" key="2">
    <source>
        <dbReference type="ARBA" id="ARBA00010145"/>
    </source>
</evidence>
<keyword evidence="3" id="KW-0813">Transport</keyword>
<protein>
    <submittedName>
        <fullName evidence="9">Membrane transport protein</fullName>
    </submittedName>
</protein>
<dbReference type="EMBL" id="CP042914">
    <property type="protein sequence ID" value="QEG41665.1"/>
    <property type="molecule type" value="Genomic_DNA"/>
</dbReference>
<dbReference type="InterPro" id="IPR038770">
    <property type="entry name" value="Na+/solute_symporter_sf"/>
</dbReference>
<dbReference type="Gene3D" id="1.20.1530.20">
    <property type="match status" value="1"/>
</dbReference>